<dbReference type="CDD" id="cd03801">
    <property type="entry name" value="GT4_PimA-like"/>
    <property type="match status" value="1"/>
</dbReference>
<comment type="caution">
    <text evidence="2">The sequence shown here is derived from an EMBL/GenBank/DDBJ whole genome shotgun (WGS) entry which is preliminary data.</text>
</comment>
<evidence type="ECO:0000313" key="2">
    <source>
        <dbReference type="EMBL" id="MFD1767628.1"/>
    </source>
</evidence>
<protein>
    <submittedName>
        <fullName evidence="2">Glycosyltransferase family 4 protein</fullName>
        <ecNumber evidence="2">2.4.-.-</ecNumber>
    </submittedName>
</protein>
<accession>A0ABW4MF08</accession>
<dbReference type="InterPro" id="IPR050194">
    <property type="entry name" value="Glycosyltransferase_grp1"/>
</dbReference>
<keyword evidence="2" id="KW-0328">Glycosyltransferase</keyword>
<dbReference type="EC" id="2.4.-.-" evidence="2"/>
<gene>
    <name evidence="2" type="ORF">ACFSAG_12340</name>
</gene>
<dbReference type="SUPFAM" id="SSF53756">
    <property type="entry name" value="UDP-Glycosyltransferase/glycogen phosphorylase"/>
    <property type="match status" value="1"/>
</dbReference>
<dbReference type="Pfam" id="PF13439">
    <property type="entry name" value="Glyco_transf_4"/>
    <property type="match status" value="1"/>
</dbReference>
<evidence type="ECO:0000313" key="3">
    <source>
        <dbReference type="Proteomes" id="UP001597215"/>
    </source>
</evidence>
<organism evidence="2 3">
    <name type="scientific">Sphingorhabdus buctiana</name>
    <dbReference type="NCBI Taxonomy" id="1508805"/>
    <lineage>
        <taxon>Bacteria</taxon>
        <taxon>Pseudomonadati</taxon>
        <taxon>Pseudomonadota</taxon>
        <taxon>Alphaproteobacteria</taxon>
        <taxon>Sphingomonadales</taxon>
        <taxon>Sphingomonadaceae</taxon>
        <taxon>Sphingorhabdus</taxon>
    </lineage>
</organism>
<dbReference type="Proteomes" id="UP001597215">
    <property type="component" value="Unassembled WGS sequence"/>
</dbReference>
<reference evidence="3" key="1">
    <citation type="journal article" date="2019" name="Int. J. Syst. Evol. Microbiol.">
        <title>The Global Catalogue of Microorganisms (GCM) 10K type strain sequencing project: providing services to taxonomists for standard genome sequencing and annotation.</title>
        <authorList>
            <consortium name="The Broad Institute Genomics Platform"/>
            <consortium name="The Broad Institute Genome Sequencing Center for Infectious Disease"/>
            <person name="Wu L."/>
            <person name="Ma J."/>
        </authorList>
    </citation>
    <scope>NUCLEOTIDE SEQUENCE [LARGE SCALE GENOMIC DNA]</scope>
    <source>
        <strain evidence="3">CGMCC 1.12449</strain>
    </source>
</reference>
<keyword evidence="3" id="KW-1185">Reference proteome</keyword>
<dbReference type="PANTHER" id="PTHR45947">
    <property type="entry name" value="SULFOQUINOVOSYL TRANSFERASE SQD2"/>
    <property type="match status" value="1"/>
</dbReference>
<feature type="domain" description="Glycosyltransferase subfamily 4-like N-terminal" evidence="1">
    <location>
        <begin position="19"/>
        <end position="162"/>
    </location>
</feature>
<dbReference type="GO" id="GO:0016757">
    <property type="term" value="F:glycosyltransferase activity"/>
    <property type="evidence" value="ECO:0007669"/>
    <property type="project" value="UniProtKB-KW"/>
</dbReference>
<evidence type="ECO:0000259" key="1">
    <source>
        <dbReference type="Pfam" id="PF13439"/>
    </source>
</evidence>
<sequence length="346" mass="37065">MDNLPPSILFITRKWPPAMGGMETYCWELAQRLGRFGRLAIIALPGRKGGAVPTLPAMLWFGFSTAVRMIFRKPTTITHAGDLAIWPLAWIASVRGRKSKIVISLHGSDVNFANGSGIASRLYRAYIRLGAHLLKRAKLVANSEWIASLARAQGYSDVVVVPLATTLKAQSVPTGNNGALLFAGRITPSKGLGFIIREVLPLLDESTCVRVAGSVWDQQEAELLKHPQVEYLGVLGSDQLANEYARAMCVLVPSQTSEGFGLVAAEAAACGGVVIASAHSGLAEVVTPELGFLAHAGDAAAWANQIGAIAKWSASERTRFVSAAMVFAQQKYDWDRVAADTTAAYF</sequence>
<dbReference type="InterPro" id="IPR028098">
    <property type="entry name" value="Glyco_trans_4-like_N"/>
</dbReference>
<dbReference type="PANTHER" id="PTHR45947:SF3">
    <property type="entry name" value="SULFOQUINOVOSYL TRANSFERASE SQD2"/>
    <property type="match status" value="1"/>
</dbReference>
<dbReference type="RefSeq" id="WP_381515234.1">
    <property type="nucleotide sequence ID" value="NZ_JBHUEL010000010.1"/>
</dbReference>
<dbReference type="Gene3D" id="3.40.50.2000">
    <property type="entry name" value="Glycogen Phosphorylase B"/>
    <property type="match status" value="2"/>
</dbReference>
<proteinExistence type="predicted"/>
<dbReference type="EMBL" id="JBHUEL010000010">
    <property type="protein sequence ID" value="MFD1767628.1"/>
    <property type="molecule type" value="Genomic_DNA"/>
</dbReference>
<keyword evidence="2" id="KW-0808">Transferase</keyword>
<dbReference type="Pfam" id="PF13692">
    <property type="entry name" value="Glyco_trans_1_4"/>
    <property type="match status" value="1"/>
</dbReference>
<name>A0ABW4MF08_9SPHN</name>